<dbReference type="Pfam" id="PF13313">
    <property type="entry name" value="DUF4082"/>
    <property type="match status" value="1"/>
</dbReference>
<keyword evidence="3" id="KW-1185">Reference proteome</keyword>
<organism evidence="2 3">
    <name type="scientific">Phytohabitans houttuyneae</name>
    <dbReference type="NCBI Taxonomy" id="1076126"/>
    <lineage>
        <taxon>Bacteria</taxon>
        <taxon>Bacillati</taxon>
        <taxon>Actinomycetota</taxon>
        <taxon>Actinomycetes</taxon>
        <taxon>Micromonosporales</taxon>
        <taxon>Micromonosporaceae</taxon>
    </lineage>
</organism>
<evidence type="ECO:0000313" key="2">
    <source>
        <dbReference type="EMBL" id="GFJ79484.1"/>
    </source>
</evidence>
<evidence type="ECO:0000259" key="1">
    <source>
        <dbReference type="Pfam" id="PF13313"/>
    </source>
</evidence>
<dbReference type="EMBL" id="BLPF01000001">
    <property type="protein sequence ID" value="GFJ79484.1"/>
    <property type="molecule type" value="Genomic_DNA"/>
</dbReference>
<protein>
    <recommendedName>
        <fullName evidence="1">DUF4082 domain-containing protein</fullName>
    </recommendedName>
</protein>
<gene>
    <name evidence="2" type="ORF">Phou_036640</name>
</gene>
<accession>A0A6V8K6U8</accession>
<dbReference type="InterPro" id="IPR025141">
    <property type="entry name" value="DUF4082"/>
</dbReference>
<feature type="domain" description="DUF4082" evidence="1">
    <location>
        <begin position="10"/>
        <end position="148"/>
    </location>
</feature>
<reference evidence="2 3" key="2">
    <citation type="submission" date="2020-03" db="EMBL/GenBank/DDBJ databases">
        <authorList>
            <person name="Ichikawa N."/>
            <person name="Kimura A."/>
            <person name="Kitahashi Y."/>
            <person name="Uohara A."/>
        </authorList>
    </citation>
    <scope>NUCLEOTIDE SEQUENCE [LARGE SCALE GENOMIC DNA]</scope>
    <source>
        <strain evidence="2 3">NBRC 108639</strain>
    </source>
</reference>
<dbReference type="RefSeq" id="WP_173057016.1">
    <property type="nucleotide sequence ID" value="NZ_BAABGO010000001.1"/>
</dbReference>
<dbReference type="Proteomes" id="UP000482800">
    <property type="component" value="Unassembled WGS sequence"/>
</dbReference>
<sequence length="343" mass="35241">MATSIFSPATTPAITNGDDATDYTLGTKFLRSVDGSIVRGRWYFPDPLPAGTVEWVLYSDAGTELARQAFVDPAAGQWNETPDLAVPVAYTANTVLRAAIYTPGDYVATPNFFATADHINDDITAPGNDGGAEQNNGWLGSTDEFPNIISGNAASFFADIVFADPNNIAPDGLAIPITLGEPTLSQDSEDTITPASLEIPVELGAPALTWSGSVFPTSVTVPVEPGPPALEELPQVTPDGLAVPVTLGDPALGWSATIAPDGIAVPVTLGDPTVGGQQVAPDGLAVALQLGDPTLTWSATVGPDGIAVPVTPGAPALADPSSQPIPARSAVRFGPRGTRLIIR</sequence>
<name>A0A6V8K6U8_9ACTN</name>
<comment type="caution">
    <text evidence="2">The sequence shown here is derived from an EMBL/GenBank/DDBJ whole genome shotgun (WGS) entry which is preliminary data.</text>
</comment>
<dbReference type="AlphaFoldDB" id="A0A6V8K6U8"/>
<proteinExistence type="predicted"/>
<evidence type="ECO:0000313" key="3">
    <source>
        <dbReference type="Proteomes" id="UP000482800"/>
    </source>
</evidence>
<reference evidence="2 3" key="1">
    <citation type="submission" date="2020-03" db="EMBL/GenBank/DDBJ databases">
        <title>Whole genome shotgun sequence of Phytohabitans houttuyneae NBRC 108639.</title>
        <authorList>
            <person name="Komaki H."/>
            <person name="Tamura T."/>
        </authorList>
    </citation>
    <scope>NUCLEOTIDE SEQUENCE [LARGE SCALE GENOMIC DNA]</scope>
    <source>
        <strain evidence="2 3">NBRC 108639</strain>
    </source>
</reference>